<protein>
    <submittedName>
        <fullName evidence="1">Uncharacterized protein</fullName>
    </submittedName>
</protein>
<comment type="caution">
    <text evidence="1">The sequence shown here is derived from an EMBL/GenBank/DDBJ whole genome shotgun (WGS) entry which is preliminary data.</text>
</comment>
<proteinExistence type="predicted"/>
<accession>A0A0R2CYR3</accession>
<sequence length="77" mass="8329">MDNQNNFAGLADAVREAQKNYAATKIQSEIQSAAMMGKTTVSINRDLPSQEAVDQLQAEGFDVTILSGKVIIDWASL</sequence>
<dbReference type="EMBL" id="AYYI01000105">
    <property type="protein sequence ID" value="KRM92892.1"/>
    <property type="molecule type" value="Genomic_DNA"/>
</dbReference>
<name>A0A0R2CYR3_9LACO</name>
<dbReference type="STRING" id="1423796.FC24_GL000911"/>
<evidence type="ECO:0000313" key="1">
    <source>
        <dbReference type="EMBL" id="KRM92892.1"/>
    </source>
</evidence>
<dbReference type="PATRIC" id="fig|1423796.3.peg.932"/>
<keyword evidence="2" id="KW-1185">Reference proteome</keyword>
<dbReference type="AlphaFoldDB" id="A0A0R2CYR3"/>
<reference evidence="1 2" key="1">
    <citation type="journal article" date="2015" name="Genome Announc.">
        <title>Expanding the biotechnology potential of lactobacilli through comparative genomics of 213 strains and associated genera.</title>
        <authorList>
            <person name="Sun Z."/>
            <person name="Harris H.M."/>
            <person name="McCann A."/>
            <person name="Guo C."/>
            <person name="Argimon S."/>
            <person name="Zhang W."/>
            <person name="Yang X."/>
            <person name="Jeffery I.B."/>
            <person name="Cooney J.C."/>
            <person name="Kagawa T.F."/>
            <person name="Liu W."/>
            <person name="Song Y."/>
            <person name="Salvetti E."/>
            <person name="Wrobel A."/>
            <person name="Rasinkangas P."/>
            <person name="Parkhill J."/>
            <person name="Rea M.C."/>
            <person name="O'Sullivan O."/>
            <person name="Ritari J."/>
            <person name="Douillard F.P."/>
            <person name="Paul Ross R."/>
            <person name="Yang R."/>
            <person name="Briner A.E."/>
            <person name="Felis G.E."/>
            <person name="de Vos W.M."/>
            <person name="Barrangou R."/>
            <person name="Klaenhammer T.R."/>
            <person name="Caufield P.W."/>
            <person name="Cui Y."/>
            <person name="Zhang H."/>
            <person name="O'Toole P.W."/>
        </authorList>
    </citation>
    <scope>NUCLEOTIDE SEQUENCE [LARGE SCALE GENOMIC DNA]</scope>
    <source>
        <strain evidence="1 2">DSM 20253</strain>
    </source>
</reference>
<dbReference type="Proteomes" id="UP000051638">
    <property type="component" value="Unassembled WGS sequence"/>
</dbReference>
<organism evidence="1 2">
    <name type="scientific">Loigolactobacillus rennini DSM 20253</name>
    <dbReference type="NCBI Taxonomy" id="1423796"/>
    <lineage>
        <taxon>Bacteria</taxon>
        <taxon>Bacillati</taxon>
        <taxon>Bacillota</taxon>
        <taxon>Bacilli</taxon>
        <taxon>Lactobacillales</taxon>
        <taxon>Lactobacillaceae</taxon>
        <taxon>Loigolactobacillus</taxon>
    </lineage>
</organism>
<dbReference type="RefSeq" id="WP_057874914.1">
    <property type="nucleotide sequence ID" value="NZ_AYYI01000105.1"/>
</dbReference>
<gene>
    <name evidence="1" type="ORF">FC24_GL000911</name>
</gene>
<evidence type="ECO:0000313" key="2">
    <source>
        <dbReference type="Proteomes" id="UP000051638"/>
    </source>
</evidence>